<keyword evidence="6" id="KW-1185">Reference proteome</keyword>
<dbReference type="SMART" id="SM00342">
    <property type="entry name" value="HTH_ARAC"/>
    <property type="match status" value="1"/>
</dbReference>
<proteinExistence type="predicted"/>
<evidence type="ECO:0000313" key="6">
    <source>
        <dbReference type="Proteomes" id="UP000779508"/>
    </source>
</evidence>
<dbReference type="InterPro" id="IPR018062">
    <property type="entry name" value="HTH_AraC-typ_CS"/>
</dbReference>
<accession>A0ABS6G4Q7</accession>
<protein>
    <submittedName>
        <fullName evidence="5">AraC family transcriptional regulator</fullName>
    </submittedName>
</protein>
<evidence type="ECO:0000256" key="3">
    <source>
        <dbReference type="ARBA" id="ARBA00023163"/>
    </source>
</evidence>
<sequence length="244" mass="28775">MQSNNLLCETRTYIEKTYAHNHSYSQLILPLQGSLSIKTDKYELSLDEKHLFFLPPKCYHSYCSNGINKFLVLDIPREISLALLADTFKCEMHQILDDRWKAIRYLLHEEAQNPNGRRLYDLVNYACSFLLDEVRPISIQYIHDNFQNQISIDKLAAIENFNVSYYIEWFNKKTGMTPNAYIQKLRLEKAKEYLIGTELSLLMISQLVGYKQQSSLTRLFIKHQELLPTAYRKKYREIDKNSSI</sequence>
<dbReference type="PROSITE" id="PS00041">
    <property type="entry name" value="HTH_ARAC_FAMILY_1"/>
    <property type="match status" value="1"/>
</dbReference>
<dbReference type="RefSeq" id="WP_216416125.1">
    <property type="nucleotide sequence ID" value="NZ_JAHLQK010000003.1"/>
</dbReference>
<keyword evidence="2" id="KW-0238">DNA-binding</keyword>
<dbReference type="Proteomes" id="UP000779508">
    <property type="component" value="Unassembled WGS sequence"/>
</dbReference>
<name>A0ABS6G4Q7_9FIRM</name>
<dbReference type="Pfam" id="PF12833">
    <property type="entry name" value="HTH_18"/>
    <property type="match status" value="1"/>
</dbReference>
<evidence type="ECO:0000313" key="5">
    <source>
        <dbReference type="EMBL" id="MBU5676395.1"/>
    </source>
</evidence>
<dbReference type="PROSITE" id="PS01124">
    <property type="entry name" value="HTH_ARAC_FAMILY_2"/>
    <property type="match status" value="1"/>
</dbReference>
<comment type="caution">
    <text evidence="5">The sequence shown here is derived from an EMBL/GenBank/DDBJ whole genome shotgun (WGS) entry which is preliminary data.</text>
</comment>
<gene>
    <name evidence="5" type="ORF">KQI88_08200</name>
</gene>
<evidence type="ECO:0000256" key="1">
    <source>
        <dbReference type="ARBA" id="ARBA00023015"/>
    </source>
</evidence>
<keyword evidence="1" id="KW-0805">Transcription regulation</keyword>
<feature type="domain" description="HTH araC/xylS-type" evidence="4">
    <location>
        <begin position="136"/>
        <end position="234"/>
    </location>
</feature>
<keyword evidence="3" id="KW-0804">Transcription</keyword>
<reference evidence="5 6" key="1">
    <citation type="submission" date="2021-06" db="EMBL/GenBank/DDBJ databases">
        <authorList>
            <person name="Sun Q."/>
            <person name="Li D."/>
        </authorList>
    </citation>
    <scope>NUCLEOTIDE SEQUENCE [LARGE SCALE GENOMIC DNA]</scope>
    <source>
        <strain evidence="5 6">MSJ-5</strain>
    </source>
</reference>
<evidence type="ECO:0000256" key="2">
    <source>
        <dbReference type="ARBA" id="ARBA00023125"/>
    </source>
</evidence>
<dbReference type="InterPro" id="IPR018060">
    <property type="entry name" value="HTH_AraC"/>
</dbReference>
<dbReference type="PANTHER" id="PTHR43280:SF26">
    <property type="entry name" value="ARAC-FAMILY TRANSCRIPTIONAL REGULATOR"/>
    <property type="match status" value="1"/>
</dbReference>
<evidence type="ECO:0000259" key="4">
    <source>
        <dbReference type="PROSITE" id="PS01124"/>
    </source>
</evidence>
<dbReference type="PANTHER" id="PTHR43280">
    <property type="entry name" value="ARAC-FAMILY TRANSCRIPTIONAL REGULATOR"/>
    <property type="match status" value="1"/>
</dbReference>
<dbReference type="EMBL" id="JAHLQK010000003">
    <property type="protein sequence ID" value="MBU5676395.1"/>
    <property type="molecule type" value="Genomic_DNA"/>
</dbReference>
<organism evidence="5 6">
    <name type="scientific">Alkaliphilus flagellatus</name>
    <dbReference type="NCBI Taxonomy" id="2841507"/>
    <lineage>
        <taxon>Bacteria</taxon>
        <taxon>Bacillati</taxon>
        <taxon>Bacillota</taxon>
        <taxon>Clostridia</taxon>
        <taxon>Peptostreptococcales</taxon>
        <taxon>Natronincolaceae</taxon>
        <taxon>Alkaliphilus</taxon>
    </lineage>
</organism>